<protein>
    <submittedName>
        <fullName evidence="3">Uncharacterized protein</fullName>
    </submittedName>
</protein>
<accession>A0A451AWW7</accession>
<evidence type="ECO:0000256" key="1">
    <source>
        <dbReference type="SAM" id="Coils"/>
    </source>
</evidence>
<dbReference type="EMBL" id="CAADFZ010000025">
    <property type="protein sequence ID" value="VFK62533.1"/>
    <property type="molecule type" value="Genomic_DNA"/>
</dbReference>
<organism evidence="3">
    <name type="scientific">Candidatus Kentrum sp. UNK</name>
    <dbReference type="NCBI Taxonomy" id="2126344"/>
    <lineage>
        <taxon>Bacteria</taxon>
        <taxon>Pseudomonadati</taxon>
        <taxon>Pseudomonadota</taxon>
        <taxon>Gammaproteobacteria</taxon>
        <taxon>Candidatus Kentrum</taxon>
    </lineage>
</organism>
<proteinExistence type="predicted"/>
<feature type="coiled-coil region" evidence="1">
    <location>
        <begin position="218"/>
        <end position="245"/>
    </location>
</feature>
<gene>
    <name evidence="2" type="ORF">BECKUNK1418G_GA0071005_10257</name>
    <name evidence="3" type="ORF">BECKUNK1418H_GA0071006_103121</name>
</gene>
<dbReference type="Pfam" id="PF12532">
    <property type="entry name" value="DUF3732"/>
    <property type="match status" value="1"/>
</dbReference>
<evidence type="ECO:0000313" key="2">
    <source>
        <dbReference type="EMBL" id="VFK62533.1"/>
    </source>
</evidence>
<reference evidence="3" key="1">
    <citation type="submission" date="2019-02" db="EMBL/GenBank/DDBJ databases">
        <authorList>
            <person name="Gruber-Vodicka R. H."/>
            <person name="Seah K. B. B."/>
        </authorList>
    </citation>
    <scope>NUCLEOTIDE SEQUENCE</scope>
    <source>
        <strain evidence="3">BECK_BY19</strain>
        <strain evidence="2">BECK_BY8</strain>
    </source>
</reference>
<name>A0A451AWW7_9GAMM</name>
<dbReference type="EMBL" id="CAADGD010000031">
    <property type="protein sequence ID" value="VFK70546.1"/>
    <property type="molecule type" value="Genomic_DNA"/>
</dbReference>
<keyword evidence="1" id="KW-0175">Coiled coil</keyword>
<evidence type="ECO:0000313" key="3">
    <source>
        <dbReference type="EMBL" id="VFK70546.1"/>
    </source>
</evidence>
<feature type="coiled-coil region" evidence="1">
    <location>
        <begin position="382"/>
        <end position="447"/>
    </location>
</feature>
<sequence length="680" mass="77564">MAWRHGLHGNEYGAVGDPPVSFQIKDIVLYGHNREMRRLELEPGKLNIITGGSETGKTALIAVLEYCLGNSECQIPEGIIRRAVGWVGVRLAVSEGEVFIARRLPDPGFNSSTDIYYAVSSQVPLPRADQLTQTTNPKALENLLLAHVGIGQNRHDPPPGQTRAPLKAEIDHALIYCFQHQTEVDSNRHLFHRQSEQWLPQAIKDTMPYFLGAVTDDYVARMDELRRLRRELRKIERRLAEHESVKGDGFSKAQGLVTEATDLGLRPGQGIPETWDACLETLRELNGANATPEEEYTEAEGNEFHRLQSEQEEILHELRVVQDQMEAAKALTADSHGFSREAQAQTHRLKSIELFKSKGDDHNTNCPLCQSRLPAGDIHPSVQAVQNSLAKLDTKIRHVEDRSPRMQALITSLEEKQADFKSRLRDNREKREAIQRENARLEAYRDRNARKAHMLGRISLYMESIPQLGDDSGLQRRLADMQARVDALEDALRDDVVQDRIQSILSNISRDMSRWASELQLEHAEFPLRLDLGRLTVIADGSNGPIPMNRMGSGRNWVGYHLIGHFALHRWFVERNRPVPRFLFLDQPSKVYFPEDKDWQQQENGAVDKGEDWWKVRDMYKLIDDVVERLGGKFQIIVTDHANINEPWFQDAVVERWREGKKLVPVEWDSVVSNASDTDQ</sequence>
<dbReference type="Gene3D" id="3.40.50.300">
    <property type="entry name" value="P-loop containing nucleotide triphosphate hydrolases"/>
    <property type="match status" value="1"/>
</dbReference>
<dbReference type="AlphaFoldDB" id="A0A451AWW7"/>
<dbReference type="SUPFAM" id="SSF52540">
    <property type="entry name" value="P-loop containing nucleoside triphosphate hydrolases"/>
    <property type="match status" value="1"/>
</dbReference>
<dbReference type="InterPro" id="IPR027417">
    <property type="entry name" value="P-loop_NTPase"/>
</dbReference>
<dbReference type="InterPro" id="IPR022205">
    <property type="entry name" value="DUF3732"/>
</dbReference>